<keyword evidence="2" id="KW-1185">Reference proteome</keyword>
<organism evidence="1 2">
    <name type="scientific">Lithospermum erythrorhizon</name>
    <name type="common">Purple gromwell</name>
    <name type="synonym">Lithospermum officinale var. erythrorhizon</name>
    <dbReference type="NCBI Taxonomy" id="34254"/>
    <lineage>
        <taxon>Eukaryota</taxon>
        <taxon>Viridiplantae</taxon>
        <taxon>Streptophyta</taxon>
        <taxon>Embryophyta</taxon>
        <taxon>Tracheophyta</taxon>
        <taxon>Spermatophyta</taxon>
        <taxon>Magnoliopsida</taxon>
        <taxon>eudicotyledons</taxon>
        <taxon>Gunneridae</taxon>
        <taxon>Pentapetalae</taxon>
        <taxon>asterids</taxon>
        <taxon>lamiids</taxon>
        <taxon>Boraginales</taxon>
        <taxon>Boraginaceae</taxon>
        <taxon>Boraginoideae</taxon>
        <taxon>Lithospermeae</taxon>
        <taxon>Lithospermum</taxon>
    </lineage>
</organism>
<reference evidence="1 2" key="1">
    <citation type="submission" date="2024-01" db="EMBL/GenBank/DDBJ databases">
        <title>The complete chloroplast genome sequence of Lithospermum erythrorhizon: insights into the phylogenetic relationship among Boraginaceae species and the maternal lineages of purple gromwells.</title>
        <authorList>
            <person name="Okada T."/>
            <person name="Watanabe K."/>
        </authorList>
    </citation>
    <scope>NUCLEOTIDE SEQUENCE [LARGE SCALE GENOMIC DNA]</scope>
</reference>
<evidence type="ECO:0000313" key="2">
    <source>
        <dbReference type="Proteomes" id="UP001454036"/>
    </source>
</evidence>
<proteinExistence type="predicted"/>
<gene>
    <name evidence="1" type="ORF">LIER_28165</name>
</gene>
<dbReference type="AlphaFoldDB" id="A0AAV3RIR8"/>
<sequence length="121" mass="13941">MVIGWKYKGKKYRGGEVQGGEVCYLNENVVGEYDVGGDEFIQANNLVYDDFDTDAFMREDYFDEDYEPFHDAENEEANINKIPDDIECYLNENDANDDLGPILNDVGPLPDLPFEFFDEMI</sequence>
<protein>
    <submittedName>
        <fullName evidence="1">Uncharacterized protein</fullName>
    </submittedName>
</protein>
<dbReference type="Proteomes" id="UP001454036">
    <property type="component" value="Unassembled WGS sequence"/>
</dbReference>
<dbReference type="EMBL" id="BAABME010009282">
    <property type="protein sequence ID" value="GAA0174873.1"/>
    <property type="molecule type" value="Genomic_DNA"/>
</dbReference>
<accession>A0AAV3RIR8</accession>
<name>A0AAV3RIR8_LITER</name>
<comment type="caution">
    <text evidence="1">The sequence shown here is derived from an EMBL/GenBank/DDBJ whole genome shotgun (WGS) entry which is preliminary data.</text>
</comment>
<evidence type="ECO:0000313" key="1">
    <source>
        <dbReference type="EMBL" id="GAA0174873.1"/>
    </source>
</evidence>